<dbReference type="Pfam" id="PF13561">
    <property type="entry name" value="adh_short_C2"/>
    <property type="match status" value="1"/>
</dbReference>
<dbReference type="SMART" id="SM00822">
    <property type="entry name" value="PKS_KR"/>
    <property type="match status" value="1"/>
</dbReference>
<dbReference type="KEGG" id="rsi:Runsl_4990"/>
<dbReference type="NCBIfam" id="NF005559">
    <property type="entry name" value="PRK07231.1"/>
    <property type="match status" value="1"/>
</dbReference>
<dbReference type="FunFam" id="3.40.50.720:FF:000084">
    <property type="entry name" value="Short-chain dehydrogenase reductase"/>
    <property type="match status" value="1"/>
</dbReference>
<name>A0A7U4E8J0_RUNSL</name>
<keyword evidence="4" id="KW-1185">Reference proteome</keyword>
<dbReference type="Proteomes" id="UP000000493">
    <property type="component" value="Chromosome"/>
</dbReference>
<proteinExistence type="inferred from homology"/>
<dbReference type="GO" id="GO:0004316">
    <property type="term" value="F:3-oxoacyl-[acyl-carrier-protein] reductase (NADPH) activity"/>
    <property type="evidence" value="ECO:0007669"/>
    <property type="project" value="UniProtKB-EC"/>
</dbReference>
<dbReference type="InterPro" id="IPR002347">
    <property type="entry name" value="SDR_fam"/>
</dbReference>
<evidence type="ECO:0000313" key="4">
    <source>
        <dbReference type="Proteomes" id="UP000000493"/>
    </source>
</evidence>
<dbReference type="Gene3D" id="3.40.50.720">
    <property type="entry name" value="NAD(P)-binding Rossmann-like Domain"/>
    <property type="match status" value="1"/>
</dbReference>
<evidence type="ECO:0000313" key="3">
    <source>
        <dbReference type="EMBL" id="AEI51299.1"/>
    </source>
</evidence>
<evidence type="ECO:0000259" key="2">
    <source>
        <dbReference type="SMART" id="SM00822"/>
    </source>
</evidence>
<protein>
    <submittedName>
        <fullName evidence="3">3-oxoacyl-(Acyl-carrier-protein) reductase</fullName>
        <ecNumber evidence="3">1.1.1.100</ecNumber>
    </submittedName>
</protein>
<sequence>MDRETFPGIKQFDLTGKAAIITGGSKGLGLAMAAGLASAGANLLIVNRNAAEGVQAARTLSEEFGIKAFSFSADTTDVAQTEAMAKAAMDAFGRIDILINSAGINIRGAIDEVTPEDFKKVMDVNVNGTWLSARAVTPYMKQQQRGSIINMASTLGLVGLANRTPYTSSKGAVVQMTRALALELAPFHINVNAICPGPFLTEMNLPIADTEESKKFIVGATALGRWGLLREIQGAAIFLASDAASYMVGSILTVDGGWTAK</sequence>
<dbReference type="InterPro" id="IPR036291">
    <property type="entry name" value="NAD(P)-bd_dom_sf"/>
</dbReference>
<dbReference type="RefSeq" id="WP_013930582.1">
    <property type="nucleotide sequence ID" value="NC_015703.1"/>
</dbReference>
<dbReference type="PRINTS" id="PR00081">
    <property type="entry name" value="GDHRDH"/>
</dbReference>
<dbReference type="SUPFAM" id="SSF51735">
    <property type="entry name" value="NAD(P)-binding Rossmann-fold domains"/>
    <property type="match status" value="1"/>
</dbReference>
<dbReference type="PRINTS" id="PR00080">
    <property type="entry name" value="SDRFAMILY"/>
</dbReference>
<organism evidence="3 4">
    <name type="scientific">Runella slithyformis (strain ATCC 29530 / DSM 19594 / LMG 11500 / NCIMB 11436 / LSU 4)</name>
    <dbReference type="NCBI Taxonomy" id="761193"/>
    <lineage>
        <taxon>Bacteria</taxon>
        <taxon>Pseudomonadati</taxon>
        <taxon>Bacteroidota</taxon>
        <taxon>Cytophagia</taxon>
        <taxon>Cytophagales</taxon>
        <taxon>Spirosomataceae</taxon>
        <taxon>Runella</taxon>
    </lineage>
</organism>
<dbReference type="InterPro" id="IPR020904">
    <property type="entry name" value="Sc_DH/Rdtase_CS"/>
</dbReference>
<comment type="similarity">
    <text evidence="1">Belongs to the short-chain dehydrogenases/reductases (SDR) family.</text>
</comment>
<dbReference type="PROSITE" id="PS00061">
    <property type="entry name" value="ADH_SHORT"/>
    <property type="match status" value="1"/>
</dbReference>
<dbReference type="PANTHER" id="PTHR42760">
    <property type="entry name" value="SHORT-CHAIN DEHYDROGENASES/REDUCTASES FAMILY MEMBER"/>
    <property type="match status" value="1"/>
</dbReference>
<reference evidence="3 4" key="2">
    <citation type="journal article" date="2012" name="Stand. Genomic Sci.">
        <title>Complete genome sequence of the aquatic bacterium Runella slithyformis type strain (LSU 4(T)).</title>
        <authorList>
            <person name="Copeland A."/>
            <person name="Zhang X."/>
            <person name="Misra M."/>
            <person name="Lapidus A."/>
            <person name="Nolan M."/>
            <person name="Lucas S."/>
            <person name="Deshpande S."/>
            <person name="Cheng J.F."/>
            <person name="Tapia R."/>
            <person name="Goodwin L.A."/>
            <person name="Pitluck S."/>
            <person name="Liolios K."/>
            <person name="Pagani I."/>
            <person name="Ivanova N."/>
            <person name="Mikhailova N."/>
            <person name="Pati A."/>
            <person name="Chen A."/>
            <person name="Palaniappan K."/>
            <person name="Land M."/>
            <person name="Hauser L."/>
            <person name="Pan C."/>
            <person name="Jeffries C.D."/>
            <person name="Detter J.C."/>
            <person name="Brambilla E.M."/>
            <person name="Rohde M."/>
            <person name="Djao O.D."/>
            <person name="Goker M."/>
            <person name="Sikorski J."/>
            <person name="Tindall B.J."/>
            <person name="Woyke T."/>
            <person name="Bristow J."/>
            <person name="Eisen J.A."/>
            <person name="Markowitz V."/>
            <person name="Hugenholtz P."/>
            <person name="Kyrpides N.C."/>
            <person name="Klenk H.P."/>
            <person name="Mavromatis K."/>
        </authorList>
    </citation>
    <scope>NUCLEOTIDE SEQUENCE [LARGE SCALE GENOMIC DNA]</scope>
    <source>
        <strain evidence="4">ATCC 29530 / DSM 19594 / LMG 11500 / NCIMB 11436 / LSU 4</strain>
    </source>
</reference>
<reference evidence="4" key="1">
    <citation type="submission" date="2011-06" db="EMBL/GenBank/DDBJ databases">
        <title>The complete genome of chromosome of Runella slithyformis DSM 19594.</title>
        <authorList>
            <consortium name="US DOE Joint Genome Institute (JGI-PGF)"/>
            <person name="Lucas S."/>
            <person name="Han J."/>
            <person name="Lapidus A."/>
            <person name="Bruce D."/>
            <person name="Goodwin L."/>
            <person name="Pitluck S."/>
            <person name="Peters L."/>
            <person name="Kyrpides N."/>
            <person name="Mavromatis K."/>
            <person name="Ivanova N."/>
            <person name="Ovchinnikova G."/>
            <person name="Zhang X."/>
            <person name="Misra M."/>
            <person name="Detter J.C."/>
            <person name="Tapia R."/>
            <person name="Han C."/>
            <person name="Land M."/>
            <person name="Hauser L."/>
            <person name="Markowitz V."/>
            <person name="Cheng J.-F."/>
            <person name="Hugenholtz P."/>
            <person name="Woyke T."/>
            <person name="Wu D."/>
            <person name="Tindall B."/>
            <person name="Faehrich R."/>
            <person name="Brambilla E."/>
            <person name="Klenk H.-P."/>
            <person name="Eisen J.A."/>
        </authorList>
    </citation>
    <scope>NUCLEOTIDE SEQUENCE [LARGE SCALE GENOMIC DNA]</scope>
    <source>
        <strain evidence="4">ATCC 29530 / DSM 19594 / LMG 11500 / NCIMB 11436 / LSU 4</strain>
    </source>
</reference>
<evidence type="ECO:0000256" key="1">
    <source>
        <dbReference type="ARBA" id="ARBA00006484"/>
    </source>
</evidence>
<gene>
    <name evidence="3" type="ordered locus">Runsl_4990</name>
</gene>
<accession>A0A7U4E8J0</accession>
<dbReference type="InterPro" id="IPR057326">
    <property type="entry name" value="KR_dom"/>
</dbReference>
<dbReference type="AlphaFoldDB" id="A0A7U4E8J0"/>
<feature type="domain" description="Ketoreductase" evidence="2">
    <location>
        <begin position="17"/>
        <end position="197"/>
    </location>
</feature>
<dbReference type="EC" id="1.1.1.100" evidence="3"/>
<keyword evidence="3" id="KW-0560">Oxidoreductase</keyword>
<dbReference type="EMBL" id="CP002859">
    <property type="protein sequence ID" value="AEI51299.1"/>
    <property type="molecule type" value="Genomic_DNA"/>
</dbReference>